<reference evidence="1 2" key="1">
    <citation type="journal article" date="2021" name="Microbiol. Spectr.">
        <title>A Single Bacterium Capable of Oxidation and Reduction of Iron at Circumneutral pH.</title>
        <authorList>
            <person name="Kato S."/>
            <person name="Ohkuma M."/>
        </authorList>
    </citation>
    <scope>NUCLEOTIDE SEQUENCE [LARGE SCALE GENOMIC DNA]</scope>
    <source>
        <strain evidence="1 2">MIZ03</strain>
    </source>
</reference>
<sequence length="51" mass="6109">MEIYQSLNMKQCGVYRFQMIFFDWVECNEQDISLGLAMALEQKNRGVCWKI</sequence>
<name>A0ABN6DBF8_9BURK</name>
<evidence type="ECO:0000313" key="1">
    <source>
        <dbReference type="EMBL" id="BCO27323.1"/>
    </source>
</evidence>
<evidence type="ECO:0000313" key="2">
    <source>
        <dbReference type="Proteomes" id="UP000824366"/>
    </source>
</evidence>
<accession>A0ABN6DBF8</accession>
<keyword evidence="2" id="KW-1185">Reference proteome</keyword>
<proteinExistence type="predicted"/>
<gene>
    <name evidence="1" type="ORF">MIZ03_2211</name>
</gene>
<organism evidence="1 2">
    <name type="scientific">Rhodoferax lithotrophicus</name>
    <dbReference type="NCBI Taxonomy" id="2798804"/>
    <lineage>
        <taxon>Bacteria</taxon>
        <taxon>Pseudomonadati</taxon>
        <taxon>Pseudomonadota</taxon>
        <taxon>Betaproteobacteria</taxon>
        <taxon>Burkholderiales</taxon>
        <taxon>Comamonadaceae</taxon>
        <taxon>Rhodoferax</taxon>
    </lineage>
</organism>
<dbReference type="EMBL" id="AP024238">
    <property type="protein sequence ID" value="BCO27323.1"/>
    <property type="molecule type" value="Genomic_DNA"/>
</dbReference>
<dbReference type="Proteomes" id="UP000824366">
    <property type="component" value="Chromosome"/>
</dbReference>
<protein>
    <submittedName>
        <fullName evidence="1">Uncharacterized protein</fullName>
    </submittedName>
</protein>